<evidence type="ECO:0000313" key="2">
    <source>
        <dbReference type="EMBL" id="KAJ8870087.1"/>
    </source>
</evidence>
<feature type="region of interest" description="Disordered" evidence="1">
    <location>
        <begin position="65"/>
        <end position="98"/>
    </location>
</feature>
<dbReference type="Proteomes" id="UP001159363">
    <property type="component" value="Chromosome 12"/>
</dbReference>
<keyword evidence="3" id="KW-1185">Reference proteome</keyword>
<feature type="compositionally biased region" description="Basic and acidic residues" evidence="1">
    <location>
        <begin position="78"/>
        <end position="98"/>
    </location>
</feature>
<dbReference type="EMBL" id="JARBHB010000013">
    <property type="protein sequence ID" value="KAJ8870087.1"/>
    <property type="molecule type" value="Genomic_DNA"/>
</dbReference>
<gene>
    <name evidence="2" type="ORF">PR048_029098</name>
</gene>
<sequence>MLALEAMKQAPEVQSAILLTIIGEESLELYNTFEMSTEEKKDPAKVLKAFEKYCIPRANAAIKMTRESHMSKGSNKPIRQEWCGRDNSPELQGFHRQD</sequence>
<evidence type="ECO:0000313" key="3">
    <source>
        <dbReference type="Proteomes" id="UP001159363"/>
    </source>
</evidence>
<accession>A0ABQ9GF20</accession>
<organism evidence="2 3">
    <name type="scientific">Dryococelus australis</name>
    <dbReference type="NCBI Taxonomy" id="614101"/>
    <lineage>
        <taxon>Eukaryota</taxon>
        <taxon>Metazoa</taxon>
        <taxon>Ecdysozoa</taxon>
        <taxon>Arthropoda</taxon>
        <taxon>Hexapoda</taxon>
        <taxon>Insecta</taxon>
        <taxon>Pterygota</taxon>
        <taxon>Neoptera</taxon>
        <taxon>Polyneoptera</taxon>
        <taxon>Phasmatodea</taxon>
        <taxon>Verophasmatodea</taxon>
        <taxon>Anareolatae</taxon>
        <taxon>Phasmatidae</taxon>
        <taxon>Eurycanthinae</taxon>
        <taxon>Dryococelus</taxon>
    </lineage>
</organism>
<name>A0ABQ9GF20_9NEOP</name>
<protein>
    <submittedName>
        <fullName evidence="2">Uncharacterized protein</fullName>
    </submittedName>
</protein>
<reference evidence="2 3" key="1">
    <citation type="submission" date="2023-02" db="EMBL/GenBank/DDBJ databases">
        <title>LHISI_Scaffold_Assembly.</title>
        <authorList>
            <person name="Stuart O.P."/>
            <person name="Cleave R."/>
            <person name="Magrath M.J.L."/>
            <person name="Mikheyev A.S."/>
        </authorList>
    </citation>
    <scope>NUCLEOTIDE SEQUENCE [LARGE SCALE GENOMIC DNA]</scope>
    <source>
        <strain evidence="2">Daus_M_001</strain>
        <tissue evidence="2">Leg muscle</tissue>
    </source>
</reference>
<evidence type="ECO:0000256" key="1">
    <source>
        <dbReference type="SAM" id="MobiDB-lite"/>
    </source>
</evidence>
<proteinExistence type="predicted"/>
<comment type="caution">
    <text evidence="2">The sequence shown here is derived from an EMBL/GenBank/DDBJ whole genome shotgun (WGS) entry which is preliminary data.</text>
</comment>